<evidence type="ECO:0000256" key="1">
    <source>
        <dbReference type="ARBA" id="ARBA00004496"/>
    </source>
</evidence>
<dbReference type="InterPro" id="IPR001412">
    <property type="entry name" value="aa-tRNA-synth_I_CS"/>
</dbReference>
<name>A0ABY8MFC5_9SPIO</name>
<proteinExistence type="inferred from homology"/>
<comment type="subcellular location">
    <subcellularLocation>
        <location evidence="1 10">Cytoplasm</location>
    </subcellularLocation>
</comment>
<dbReference type="InterPro" id="IPR002904">
    <property type="entry name" value="Lys-tRNA-ligase"/>
</dbReference>
<dbReference type="NCBIfam" id="TIGR00467">
    <property type="entry name" value="lysS_arch"/>
    <property type="match status" value="1"/>
</dbReference>
<dbReference type="Gene3D" id="1.10.10.350">
    <property type="match status" value="1"/>
</dbReference>
<organism evidence="11 12">
    <name type="scientific">Candidatus Haliotispira prima</name>
    <dbReference type="NCBI Taxonomy" id="3034016"/>
    <lineage>
        <taxon>Bacteria</taxon>
        <taxon>Pseudomonadati</taxon>
        <taxon>Spirochaetota</taxon>
        <taxon>Spirochaetia</taxon>
        <taxon>Spirochaetales</taxon>
        <taxon>Spirochaetaceae</taxon>
        <taxon>Candidatus Haliotispira</taxon>
    </lineage>
</organism>
<dbReference type="Proteomes" id="UP001228690">
    <property type="component" value="Chromosome"/>
</dbReference>
<dbReference type="InterPro" id="IPR008925">
    <property type="entry name" value="aa_tRNA-synth_I_cd-bd_sf"/>
</dbReference>
<sequence>MSDTLANSYPDRPRSDHWADICAHKIVRERGPDRAADRPFVCASGVTPSGTIHIGNFREIISVELVFRALKDIGAPARFIYSWDDYDVFRKVPDNMPQKEWLGQFLRQSITRVPDVVGNASSYAKANEEELEAVLPRLGIEPEYLYQAQKYQASEYAEGIRKALKHRDIIRRQLDEHRSRPLADDWWPVSFFCGNCHRDETFCTGWDGDWMVGYSCKHCGHAEQLDLRRTGLVKLPWRIDWPMRWACERVDFEPAGKDHHSEGGSFTTAGKICKAVYGSEAPITFQYDFVRIKGLGGKISSSSGEVLSLKDVLKIYPPEMVRFLFAGTRPNSEFAISFDLDVLKIYDDFARCEQAYYEAPKDGKTAKKQAKLKRIYELSQVGKPAEQQPFSMPLRHLCNLLQIYGGVDAKALTAVREFLRQEGTPVPEHSDRRFRTWTECAWNWVQEYAPEDFCFRLREPGEAPAPDFPAGKEFLAFLPRLREYLRQQFSAGDLDRKALSNGFYDLMKEAGLDSGEVFPQVYRLLIGRDNGPRLIGFLEAVHSAIGTDALLELLQVSGDSDECFQ</sequence>
<accession>A0ABY8MFC5</accession>
<comment type="caution">
    <text evidence="10">Lacks conserved residue(s) required for the propagation of feature annotation.</text>
</comment>
<dbReference type="GO" id="GO:0004824">
    <property type="term" value="F:lysine-tRNA ligase activity"/>
    <property type="evidence" value="ECO:0007669"/>
    <property type="project" value="UniProtKB-EC"/>
</dbReference>
<evidence type="ECO:0000256" key="7">
    <source>
        <dbReference type="ARBA" id="ARBA00022917"/>
    </source>
</evidence>
<evidence type="ECO:0000256" key="8">
    <source>
        <dbReference type="ARBA" id="ARBA00023146"/>
    </source>
</evidence>
<dbReference type="InterPro" id="IPR042078">
    <property type="entry name" value="Lys-tRNA-ligase_SC_fold"/>
</dbReference>
<keyword evidence="4 10" id="KW-0436">Ligase</keyword>
<keyword evidence="8 10" id="KW-0030">Aminoacyl-tRNA synthetase</keyword>
<keyword evidence="5 10" id="KW-0547">Nucleotide-binding</keyword>
<keyword evidence="6 10" id="KW-0067">ATP-binding</keyword>
<keyword evidence="3 10" id="KW-0963">Cytoplasm</keyword>
<evidence type="ECO:0000256" key="9">
    <source>
        <dbReference type="ARBA" id="ARBA00048573"/>
    </source>
</evidence>
<feature type="short sequence motif" description="'KMSKS' region" evidence="10">
    <location>
        <begin position="298"/>
        <end position="302"/>
    </location>
</feature>
<evidence type="ECO:0000256" key="6">
    <source>
        <dbReference type="ARBA" id="ARBA00022840"/>
    </source>
</evidence>
<evidence type="ECO:0000256" key="4">
    <source>
        <dbReference type="ARBA" id="ARBA00022598"/>
    </source>
</evidence>
<evidence type="ECO:0000256" key="10">
    <source>
        <dbReference type="HAMAP-Rule" id="MF_00177"/>
    </source>
</evidence>
<dbReference type="Pfam" id="PF01921">
    <property type="entry name" value="tRNA-synt_1f"/>
    <property type="match status" value="1"/>
</dbReference>
<gene>
    <name evidence="10 11" type="primary">lysS</name>
    <name evidence="11" type="ORF">P0082_08730</name>
</gene>
<dbReference type="EMBL" id="CP123443">
    <property type="protein sequence ID" value="WGK68561.1"/>
    <property type="molecule type" value="Genomic_DNA"/>
</dbReference>
<dbReference type="Gene3D" id="3.40.50.620">
    <property type="entry name" value="HUPs"/>
    <property type="match status" value="2"/>
</dbReference>
<protein>
    <recommendedName>
        <fullName evidence="10">Lysine--tRNA ligase</fullName>
        <ecNumber evidence="10">6.1.1.6</ecNumber>
    </recommendedName>
    <alternativeName>
        <fullName evidence="10">Lysyl-tRNA synthetase</fullName>
        <shortName evidence="10">LysRS</shortName>
    </alternativeName>
</protein>
<evidence type="ECO:0000256" key="2">
    <source>
        <dbReference type="ARBA" id="ARBA00005594"/>
    </source>
</evidence>
<reference evidence="11 12" key="1">
    <citation type="submission" date="2023-04" db="EMBL/GenBank/DDBJ databases">
        <title>Spirochaete genome identified in red abalone sample constitutes a novel genus.</title>
        <authorList>
            <person name="Sharma S.P."/>
            <person name="Purcell C.M."/>
            <person name="Hyde J.R."/>
            <person name="Severin A.J."/>
        </authorList>
    </citation>
    <scope>NUCLEOTIDE SEQUENCE [LARGE SCALE GENOMIC DNA]</scope>
    <source>
        <strain evidence="11 12">SP-2023</strain>
    </source>
</reference>
<evidence type="ECO:0000313" key="11">
    <source>
        <dbReference type="EMBL" id="WGK68561.1"/>
    </source>
</evidence>
<comment type="catalytic activity">
    <reaction evidence="9 10">
        <text>tRNA(Lys) + L-lysine + ATP = L-lysyl-tRNA(Lys) + AMP + diphosphate</text>
        <dbReference type="Rhea" id="RHEA:20792"/>
        <dbReference type="Rhea" id="RHEA-COMP:9696"/>
        <dbReference type="Rhea" id="RHEA-COMP:9697"/>
        <dbReference type="ChEBI" id="CHEBI:30616"/>
        <dbReference type="ChEBI" id="CHEBI:32551"/>
        <dbReference type="ChEBI" id="CHEBI:33019"/>
        <dbReference type="ChEBI" id="CHEBI:78442"/>
        <dbReference type="ChEBI" id="CHEBI:78529"/>
        <dbReference type="ChEBI" id="CHEBI:456215"/>
        <dbReference type="EC" id="6.1.1.6"/>
    </reaction>
</comment>
<dbReference type="PANTHER" id="PTHR37940">
    <property type="entry name" value="LYSINE--TRNA LIGASE"/>
    <property type="match status" value="1"/>
</dbReference>
<evidence type="ECO:0000313" key="12">
    <source>
        <dbReference type="Proteomes" id="UP001228690"/>
    </source>
</evidence>
<evidence type="ECO:0000256" key="3">
    <source>
        <dbReference type="ARBA" id="ARBA00022490"/>
    </source>
</evidence>
<dbReference type="HAMAP" id="MF_00177">
    <property type="entry name" value="Lys_tRNA_synth_class1"/>
    <property type="match status" value="1"/>
</dbReference>
<keyword evidence="12" id="KW-1185">Reference proteome</keyword>
<dbReference type="InterPro" id="IPR014729">
    <property type="entry name" value="Rossmann-like_a/b/a_fold"/>
</dbReference>
<dbReference type="Gene3D" id="6.10.20.10">
    <property type="entry name" value="Lysine tRNA ligase, stem contact fold domain"/>
    <property type="match status" value="1"/>
</dbReference>
<dbReference type="PROSITE" id="PS00178">
    <property type="entry name" value="AA_TRNA_LIGASE_I"/>
    <property type="match status" value="1"/>
</dbReference>
<comment type="similarity">
    <text evidence="2 10">Belongs to the class-I aminoacyl-tRNA synthetase family.</text>
</comment>
<dbReference type="SUPFAM" id="SSF48163">
    <property type="entry name" value="An anticodon-binding domain of class I aminoacyl-tRNA synthetases"/>
    <property type="match status" value="1"/>
</dbReference>
<dbReference type="PANTHER" id="PTHR37940:SF1">
    <property type="entry name" value="LYSINE--TRNA LIGASE"/>
    <property type="match status" value="1"/>
</dbReference>
<evidence type="ECO:0000256" key="5">
    <source>
        <dbReference type="ARBA" id="ARBA00022741"/>
    </source>
</evidence>
<dbReference type="InterPro" id="IPR020751">
    <property type="entry name" value="aa-tRNA-synth_I_codon-bd_sub2"/>
</dbReference>
<dbReference type="RefSeq" id="WP_326926747.1">
    <property type="nucleotide sequence ID" value="NZ_CP123443.1"/>
</dbReference>
<dbReference type="EC" id="6.1.1.6" evidence="10"/>
<keyword evidence="7 10" id="KW-0648">Protein biosynthesis</keyword>
<dbReference type="Gene3D" id="1.10.10.770">
    <property type="match status" value="1"/>
</dbReference>
<dbReference type="SUPFAM" id="SSF52374">
    <property type="entry name" value="Nucleotidylyl transferase"/>
    <property type="match status" value="1"/>
</dbReference>
<feature type="short sequence motif" description="'HIGH' region" evidence="10">
    <location>
        <begin position="48"/>
        <end position="56"/>
    </location>
</feature>